<gene>
    <name evidence="5" type="ORF">TrLO_g7300</name>
</gene>
<keyword evidence="6" id="KW-1185">Reference proteome</keyword>
<evidence type="ECO:0000313" key="6">
    <source>
        <dbReference type="Proteomes" id="UP001165122"/>
    </source>
</evidence>
<dbReference type="OrthoDB" id="529273at2759"/>
<evidence type="ECO:0000259" key="4">
    <source>
        <dbReference type="Pfam" id="PF04577"/>
    </source>
</evidence>
<evidence type="ECO:0000313" key="5">
    <source>
        <dbReference type="EMBL" id="GMH49736.1"/>
    </source>
</evidence>
<protein>
    <recommendedName>
        <fullName evidence="4">Glycosyltransferase 61 catalytic domain-containing protein</fullName>
    </recommendedName>
</protein>
<comment type="caution">
    <text evidence="5">The sequence shown here is derived from an EMBL/GenBank/DDBJ whole genome shotgun (WGS) entry which is preliminary data.</text>
</comment>
<evidence type="ECO:0000256" key="3">
    <source>
        <dbReference type="ARBA" id="ARBA00023180"/>
    </source>
</evidence>
<dbReference type="EMBL" id="BRXW01000391">
    <property type="protein sequence ID" value="GMH49736.1"/>
    <property type="molecule type" value="Genomic_DNA"/>
</dbReference>
<keyword evidence="3" id="KW-0325">Glycoprotein</keyword>
<dbReference type="InterPro" id="IPR007657">
    <property type="entry name" value="Glycosyltransferase_61"/>
</dbReference>
<keyword evidence="1" id="KW-0328">Glycosyltransferase</keyword>
<evidence type="ECO:0000256" key="2">
    <source>
        <dbReference type="ARBA" id="ARBA00022679"/>
    </source>
</evidence>
<dbReference type="AlphaFoldDB" id="A0A9W6ZCL2"/>
<accession>A0A9W6ZCL2</accession>
<organism evidence="5 6">
    <name type="scientific">Triparma laevis f. longispina</name>
    <dbReference type="NCBI Taxonomy" id="1714387"/>
    <lineage>
        <taxon>Eukaryota</taxon>
        <taxon>Sar</taxon>
        <taxon>Stramenopiles</taxon>
        <taxon>Ochrophyta</taxon>
        <taxon>Bolidophyceae</taxon>
        <taxon>Parmales</taxon>
        <taxon>Triparmaceae</taxon>
        <taxon>Triparma</taxon>
    </lineage>
</organism>
<dbReference type="PANTHER" id="PTHR20961:SF124">
    <property type="entry name" value="GLYCOSYLTRANSFERASE"/>
    <property type="match status" value="1"/>
</dbReference>
<reference evidence="6" key="1">
    <citation type="journal article" date="2023" name="Commun. Biol.">
        <title>Genome analysis of Parmales, the sister group of diatoms, reveals the evolutionary specialization of diatoms from phago-mixotrophs to photoautotrophs.</title>
        <authorList>
            <person name="Ban H."/>
            <person name="Sato S."/>
            <person name="Yoshikawa S."/>
            <person name="Yamada K."/>
            <person name="Nakamura Y."/>
            <person name="Ichinomiya M."/>
            <person name="Sato N."/>
            <person name="Blanc-Mathieu R."/>
            <person name="Endo H."/>
            <person name="Kuwata A."/>
            <person name="Ogata H."/>
        </authorList>
    </citation>
    <scope>NUCLEOTIDE SEQUENCE [LARGE SCALE GENOMIC DNA]</scope>
    <source>
        <strain evidence="6">NIES 3700</strain>
    </source>
</reference>
<name>A0A9W6ZCL2_9STRA</name>
<dbReference type="PANTHER" id="PTHR20961">
    <property type="entry name" value="GLYCOSYLTRANSFERASE"/>
    <property type="match status" value="1"/>
</dbReference>
<dbReference type="InterPro" id="IPR049625">
    <property type="entry name" value="Glyco_transf_61_cat"/>
</dbReference>
<proteinExistence type="predicted"/>
<feature type="domain" description="Glycosyltransferase 61 catalytic" evidence="4">
    <location>
        <begin position="104"/>
        <end position="193"/>
    </location>
</feature>
<sequence length="260" mass="29108">MVLKPEKRASTGARDRKRLNIFRSKAKKIIHLPEVPENKQYLEALYTIGTVQIGSQIPNNVKDVYTFRTTSEKYEGIDTQVSGLPPFSSWSFELGRGGIPLLIHLSKHLRESLTQPREPDTIVILQREVGRRYLPSASKICELVNSPCVILDIKPSTKLRDIAEILSSAKILIGVHGAGLTHSILLQPDAIVIEILLRGSELGEGGYHKADYFNLAASLNLRYFYFDSVGVTREKGKKRISVLDVFVDVNQIVTKINELT</sequence>
<dbReference type="Proteomes" id="UP001165122">
    <property type="component" value="Unassembled WGS sequence"/>
</dbReference>
<keyword evidence="2" id="KW-0808">Transferase</keyword>
<dbReference type="GO" id="GO:0016757">
    <property type="term" value="F:glycosyltransferase activity"/>
    <property type="evidence" value="ECO:0007669"/>
    <property type="project" value="UniProtKB-KW"/>
</dbReference>
<dbReference type="Pfam" id="PF04577">
    <property type="entry name" value="Glyco_transf_61"/>
    <property type="match status" value="1"/>
</dbReference>
<evidence type="ECO:0000256" key="1">
    <source>
        <dbReference type="ARBA" id="ARBA00022676"/>
    </source>
</evidence>